<reference evidence="4" key="1">
    <citation type="submission" date="2024-06" db="EMBL/GenBank/DDBJ databases">
        <authorList>
            <person name="Li T."/>
            <person name="Gao R."/>
        </authorList>
    </citation>
    <scope>NUCLEOTIDE SEQUENCE</scope>
    <source>
        <strain evidence="4">ZPR3</strain>
        <plasmid evidence="4">unnamed2</plasmid>
    </source>
</reference>
<dbReference type="GO" id="GO:0043565">
    <property type="term" value="F:sequence-specific DNA binding"/>
    <property type="evidence" value="ECO:0007669"/>
    <property type="project" value="InterPro"/>
</dbReference>
<protein>
    <recommendedName>
        <fullName evidence="3">HTH araC/xylS-type domain-containing protein</fullName>
    </recommendedName>
</protein>
<dbReference type="RefSeq" id="WP_349962449.1">
    <property type="nucleotide sequence ID" value="NZ_CP157962.1"/>
</dbReference>
<name>A0AAU7S4K4_9HYPH</name>
<keyword evidence="4" id="KW-0614">Plasmid</keyword>
<keyword evidence="1" id="KW-0805">Transcription regulation</keyword>
<evidence type="ECO:0000259" key="3">
    <source>
        <dbReference type="PROSITE" id="PS01124"/>
    </source>
</evidence>
<sequence length="81" mass="8971">MKHFLAGGFANVRAEIKPGYGRIITPNHFPIDYRQFVYGLSLLMIAVDTGFESIGPFNRAFNVQTGETPSESLKRALAEPV</sequence>
<dbReference type="PROSITE" id="PS01124">
    <property type="entry name" value="HTH_ARAC_FAMILY_2"/>
    <property type="match status" value="1"/>
</dbReference>
<dbReference type="EMBL" id="CP157962">
    <property type="protein sequence ID" value="XBT97382.1"/>
    <property type="molecule type" value="Genomic_DNA"/>
</dbReference>
<dbReference type="AlphaFoldDB" id="A0AAU7S4K4"/>
<keyword evidence="2" id="KW-0804">Transcription</keyword>
<dbReference type="GO" id="GO:0003700">
    <property type="term" value="F:DNA-binding transcription factor activity"/>
    <property type="evidence" value="ECO:0007669"/>
    <property type="project" value="InterPro"/>
</dbReference>
<proteinExistence type="predicted"/>
<geneLocation type="plasmid" evidence="4">
    <name>unnamed2</name>
</geneLocation>
<organism evidence="4">
    <name type="scientific">Rhizobium sp. ZPR3</name>
    <dbReference type="NCBI Taxonomy" id="3158967"/>
    <lineage>
        <taxon>Bacteria</taxon>
        <taxon>Pseudomonadati</taxon>
        <taxon>Pseudomonadota</taxon>
        <taxon>Alphaproteobacteria</taxon>
        <taxon>Hyphomicrobiales</taxon>
        <taxon>Rhizobiaceae</taxon>
        <taxon>Rhizobium/Agrobacterium group</taxon>
        <taxon>Rhizobium</taxon>
    </lineage>
</organism>
<dbReference type="InterPro" id="IPR018060">
    <property type="entry name" value="HTH_AraC"/>
</dbReference>
<accession>A0AAU7S4K4</accession>
<evidence type="ECO:0000313" key="4">
    <source>
        <dbReference type="EMBL" id="XBT97382.1"/>
    </source>
</evidence>
<dbReference type="Gene3D" id="1.10.10.60">
    <property type="entry name" value="Homeodomain-like"/>
    <property type="match status" value="1"/>
</dbReference>
<feature type="domain" description="HTH araC/xylS-type" evidence="3">
    <location>
        <begin position="41"/>
        <end position="75"/>
    </location>
</feature>
<dbReference type="SUPFAM" id="SSF46689">
    <property type="entry name" value="Homeodomain-like"/>
    <property type="match status" value="1"/>
</dbReference>
<dbReference type="InterPro" id="IPR009057">
    <property type="entry name" value="Homeodomain-like_sf"/>
</dbReference>
<evidence type="ECO:0000256" key="1">
    <source>
        <dbReference type="ARBA" id="ARBA00023015"/>
    </source>
</evidence>
<evidence type="ECO:0000256" key="2">
    <source>
        <dbReference type="ARBA" id="ARBA00023163"/>
    </source>
</evidence>
<gene>
    <name evidence="4" type="ORF">ABM479_29385</name>
</gene>